<feature type="transmembrane region" description="Helical" evidence="6">
    <location>
        <begin position="279"/>
        <end position="294"/>
    </location>
</feature>
<dbReference type="PANTHER" id="PTHR30619:SF1">
    <property type="entry name" value="RECOMBINATION PROTEIN 2"/>
    <property type="match status" value="1"/>
</dbReference>
<dbReference type="eggNOG" id="COG0658">
    <property type="taxonomic scope" value="Bacteria"/>
</dbReference>
<dbReference type="SUPFAM" id="SSF56281">
    <property type="entry name" value="Metallo-hydrolase/oxidoreductase"/>
    <property type="match status" value="1"/>
</dbReference>
<feature type="transmembrane region" description="Helical" evidence="6">
    <location>
        <begin position="20"/>
        <end position="45"/>
    </location>
</feature>
<evidence type="ECO:0000256" key="1">
    <source>
        <dbReference type="ARBA" id="ARBA00004651"/>
    </source>
</evidence>
<dbReference type="NCBIfam" id="TIGR00360">
    <property type="entry name" value="ComEC_N-term"/>
    <property type="match status" value="1"/>
</dbReference>
<organism evidence="8 9">
    <name type="scientific">Pseudoalteromonas tunicata D2</name>
    <dbReference type="NCBI Taxonomy" id="87626"/>
    <lineage>
        <taxon>Bacteria</taxon>
        <taxon>Pseudomonadati</taxon>
        <taxon>Pseudomonadota</taxon>
        <taxon>Gammaproteobacteria</taxon>
        <taxon>Alteromonadales</taxon>
        <taxon>Pseudoalteromonadaceae</taxon>
        <taxon>Pseudoalteromonas</taxon>
    </lineage>
</organism>
<reference evidence="8 9" key="1">
    <citation type="submission" date="2006-02" db="EMBL/GenBank/DDBJ databases">
        <authorList>
            <person name="Moran M.A."/>
            <person name="Kjelleberg S."/>
            <person name="Egan S."/>
            <person name="Saunders N."/>
            <person name="Thomas T."/>
            <person name="Ferriera S."/>
            <person name="Johnson J."/>
            <person name="Kravitz S."/>
            <person name="Halpern A."/>
            <person name="Remington K."/>
            <person name="Beeson K."/>
            <person name="Tran B."/>
            <person name="Rogers Y.-H."/>
            <person name="Friedman R."/>
            <person name="Venter J.C."/>
        </authorList>
    </citation>
    <scope>NUCLEOTIDE SEQUENCE [LARGE SCALE GENOMIC DNA]</scope>
    <source>
        <strain evidence="8 9">D2</strain>
    </source>
</reference>
<dbReference type="eggNOG" id="COG2333">
    <property type="taxonomic scope" value="Bacteria"/>
</dbReference>
<evidence type="ECO:0000256" key="6">
    <source>
        <dbReference type="SAM" id="Phobius"/>
    </source>
</evidence>
<dbReference type="GO" id="GO:0005886">
    <property type="term" value="C:plasma membrane"/>
    <property type="evidence" value="ECO:0007669"/>
    <property type="project" value="UniProtKB-SubCell"/>
</dbReference>
<dbReference type="InterPro" id="IPR004797">
    <property type="entry name" value="Competence_ComEC/Rec2"/>
</dbReference>
<dbReference type="NCBIfam" id="TIGR00361">
    <property type="entry name" value="ComEC_Rec2"/>
    <property type="match status" value="1"/>
</dbReference>
<dbReference type="AlphaFoldDB" id="A4CC98"/>
<feature type="transmembrane region" description="Helical" evidence="6">
    <location>
        <begin position="448"/>
        <end position="466"/>
    </location>
</feature>
<dbReference type="STRING" id="87626.PTD2_19225"/>
<dbReference type="Proteomes" id="UP000006201">
    <property type="component" value="Unassembled WGS sequence"/>
</dbReference>
<evidence type="ECO:0000256" key="5">
    <source>
        <dbReference type="ARBA" id="ARBA00023136"/>
    </source>
</evidence>
<comment type="subcellular location">
    <subcellularLocation>
        <location evidence="1">Cell membrane</location>
        <topology evidence="1">Multi-pass membrane protein</topology>
    </subcellularLocation>
</comment>
<feature type="transmembrane region" description="Helical" evidence="6">
    <location>
        <begin position="478"/>
        <end position="503"/>
    </location>
</feature>
<comment type="caution">
    <text evidence="8">The sequence shown here is derived from an EMBL/GenBank/DDBJ whole genome shotgun (WGS) entry which is preliminary data.</text>
</comment>
<dbReference type="InterPro" id="IPR036866">
    <property type="entry name" value="RibonucZ/Hydroxyglut_hydro"/>
</dbReference>
<keyword evidence="4 6" id="KW-1133">Transmembrane helix</keyword>
<dbReference type="InterPro" id="IPR035681">
    <property type="entry name" value="ComA-like_MBL"/>
</dbReference>
<feature type="transmembrane region" description="Helical" evidence="6">
    <location>
        <begin position="413"/>
        <end position="436"/>
    </location>
</feature>
<keyword evidence="5 6" id="KW-0472">Membrane</keyword>
<evidence type="ECO:0000256" key="3">
    <source>
        <dbReference type="ARBA" id="ARBA00022692"/>
    </source>
</evidence>
<accession>A4CC98</accession>
<dbReference type="PANTHER" id="PTHR30619">
    <property type="entry name" value="DNA INTERNALIZATION/COMPETENCE PROTEIN COMEC/REC2"/>
    <property type="match status" value="1"/>
</dbReference>
<feature type="domain" description="ComEC/Rec2-related protein" evidence="7">
    <location>
        <begin position="216"/>
        <end position="490"/>
    </location>
</feature>
<dbReference type="InterPro" id="IPR004477">
    <property type="entry name" value="ComEC_N"/>
</dbReference>
<dbReference type="HOGENOM" id="CLU_010363_3_0_6"/>
<dbReference type="InterPro" id="IPR052159">
    <property type="entry name" value="Competence_DNA_uptake"/>
</dbReference>
<feature type="transmembrane region" description="Helical" evidence="6">
    <location>
        <begin position="378"/>
        <end position="401"/>
    </location>
</feature>
<keyword evidence="2" id="KW-1003">Cell membrane</keyword>
<evidence type="ECO:0000313" key="9">
    <source>
        <dbReference type="Proteomes" id="UP000006201"/>
    </source>
</evidence>
<feature type="transmembrane region" description="Helical" evidence="6">
    <location>
        <begin position="346"/>
        <end position="366"/>
    </location>
</feature>
<name>A4CC98_9GAMM</name>
<evidence type="ECO:0000313" key="8">
    <source>
        <dbReference type="EMBL" id="EAR27985.1"/>
    </source>
</evidence>
<evidence type="ECO:0000256" key="2">
    <source>
        <dbReference type="ARBA" id="ARBA00022475"/>
    </source>
</evidence>
<dbReference type="Pfam" id="PF03772">
    <property type="entry name" value="Competence"/>
    <property type="match status" value="1"/>
</dbReference>
<evidence type="ECO:0000259" key="7">
    <source>
        <dbReference type="Pfam" id="PF03772"/>
    </source>
</evidence>
<gene>
    <name evidence="8" type="ORF">PTD2_19225</name>
</gene>
<protein>
    <submittedName>
        <fullName evidence="8">Putative DNA internalization-related competence protein ComEC/Rec2 with Metallo-beta-lactamase superfamily domain</fullName>
    </submittedName>
</protein>
<proteinExistence type="predicted"/>
<feature type="transmembrane region" description="Helical" evidence="6">
    <location>
        <begin position="321"/>
        <end position="340"/>
    </location>
</feature>
<dbReference type="CDD" id="cd07731">
    <property type="entry name" value="ComA-like_MBL-fold"/>
    <property type="match status" value="1"/>
</dbReference>
<keyword evidence="9" id="KW-1185">Reference proteome</keyword>
<dbReference type="EMBL" id="AAOH01000005">
    <property type="protein sequence ID" value="EAR27985.1"/>
    <property type="molecule type" value="Genomic_DNA"/>
</dbReference>
<dbReference type="Gene3D" id="3.60.15.10">
    <property type="entry name" value="Ribonuclease Z/Hydroxyacylglutathione hydrolase-like"/>
    <property type="match status" value="2"/>
</dbReference>
<feature type="transmembrane region" description="Helical" evidence="6">
    <location>
        <begin position="234"/>
        <end position="258"/>
    </location>
</feature>
<dbReference type="GO" id="GO:0030420">
    <property type="term" value="P:establishment of competence for transformation"/>
    <property type="evidence" value="ECO:0007669"/>
    <property type="project" value="InterPro"/>
</dbReference>
<feature type="transmembrane region" description="Helical" evidence="6">
    <location>
        <begin position="57"/>
        <end position="79"/>
    </location>
</feature>
<evidence type="ECO:0000256" key="4">
    <source>
        <dbReference type="ARBA" id="ARBA00022989"/>
    </source>
</evidence>
<keyword evidence="3 6" id="KW-0812">Transmembrane</keyword>
<sequence length="759" mass="86156">MNYFFWHGAKSFPFSQISYGFVFGCVLSLFFFNTPVFFVIILLSVSISVFYEQFRTCCLAILLAFCYVMSYYHVVYNWYLPVYFRGAQYPITATVLKIVPQNEKAFCKVKLTSLNHQLISPLKKVYGDLTIYQYQQNLKVGDSFSVVAKLKPYNQYRNTKLPNYELHAFYQGTKVKGYFIGQHITQHTKAALSRSLKYALQQVVQHTEQQGLYYALLFGDKSKLSPKLKEQFKLAGLSHMLAISGLHIGILYSAAFFVAKWFTLALPIRLTQTLNLNRFYSYFGLFSAFIYVWLSDFMVSALRAFVMLSVLVMLYWGKKRYISLSALTLALVVILLLNPFELLNPGLYFSFIAVVIILLVYRRIVGNLSIVFVTVRRTLVLLIAIQLALFFGLLPLSWFYFSGVSLASMLINIIVLPIFSILLPLLLVLILVAFLFGMSAPLMLFDQVLSTVMEYFLALSLDVYWLELGFVSWQQVILIYLVGSFLLFTILHRLVWLPIVALLSESNLITQVSWQITTLDVGHGLSVVISKNKQALVYDLGAKFDSGNSVAQSQVYPFLKAHGLTVTQTIISHADNDHAGGLDYWQTVGLSNTVLFGIDVEGKPKFCIPQTHTFMGLTINILGPIIIRGIRNNNSCIVQVTDGSFSALLVGDIHQEAELALIKQYPNLKADLLISPHHGSKSSSSELFIRQLQPSYIIHANARWSRWDMPHSTVQLRYHDMGAIQMQTAQLGGITVKILPDELQFTAARTEQRYWFLTN</sequence>